<dbReference type="Proteomes" id="UP000245399">
    <property type="component" value="Plasmid pCAV1761-205"/>
</dbReference>
<proteinExistence type="predicted"/>
<name>A0AB33FJQ2_SERMA</name>
<accession>A0AB33FJQ2</accession>
<dbReference type="AlphaFoldDB" id="A0AB33FJQ2"/>
<protein>
    <submittedName>
        <fullName evidence="1">Uncharacterized protein</fullName>
    </submittedName>
</protein>
<evidence type="ECO:0000313" key="2">
    <source>
        <dbReference type="Proteomes" id="UP000245399"/>
    </source>
</evidence>
<reference evidence="1 2" key="1">
    <citation type="submission" date="2018-05" db="EMBL/GenBank/DDBJ databases">
        <title>Klebsiella quasipneumonaiae provides a window into carbapenemase gene transfer, plasmid rearrangements and nosocomial acquisition from the hospital environment.</title>
        <authorList>
            <person name="Mathers A.J."/>
            <person name="Vegesana K."/>
            <person name="Stoesser N."/>
            <person name="Crook D."/>
            <person name="Vaughan A."/>
            <person name="Barry K."/>
            <person name="Parikh H."/>
            <person name="Sebra R."/>
            <person name="Kotay S."/>
            <person name="Walker A.S."/>
            <person name="Sheppard A.E."/>
        </authorList>
    </citation>
    <scope>NUCLEOTIDE SEQUENCE [LARGE SCALE GENOMIC DNA]</scope>
    <source>
        <strain evidence="1 2">CAV1761</strain>
        <plasmid evidence="1 2">pCAV1761-205</plasmid>
    </source>
</reference>
<evidence type="ECO:0000313" key="1">
    <source>
        <dbReference type="EMBL" id="AWL66427.1"/>
    </source>
</evidence>
<sequence length="230" mass="26280">MCDLILQLSKSSIYSTKPPFDSNLAVTQMQLLRLYVLNVIVSYASDPAFRQIDGSVITEKLRTIGVGDSFTHRVLVDLCNKRFLFTVNHGEPTASSSFIPSRLGGYIAKELISNFTFIECMLYDTYIADAKTWGKLRDLSGKIESERDVIKRITMRVSRAKSFYYQMEKLISPLCSEAIIRGLPSQWCSNPLRERLPELRKELGRVLHSAKKTYQPKQDDTSKYFLDESV</sequence>
<keyword evidence="1" id="KW-0614">Plasmid</keyword>
<gene>
    <name evidence="1" type="ORF">DKC05_01490</name>
</gene>
<organism evidence="1 2">
    <name type="scientific">Serratia marcescens</name>
    <dbReference type="NCBI Taxonomy" id="615"/>
    <lineage>
        <taxon>Bacteria</taxon>
        <taxon>Pseudomonadati</taxon>
        <taxon>Pseudomonadota</taxon>
        <taxon>Gammaproteobacteria</taxon>
        <taxon>Enterobacterales</taxon>
        <taxon>Yersiniaceae</taxon>
        <taxon>Serratia</taxon>
    </lineage>
</organism>
<geneLocation type="plasmid" evidence="1 2">
    <name>pCAV1761-205</name>
</geneLocation>
<dbReference type="EMBL" id="CP029448">
    <property type="protein sequence ID" value="AWL66427.1"/>
    <property type="molecule type" value="Genomic_DNA"/>
</dbReference>